<evidence type="ECO:0000256" key="5">
    <source>
        <dbReference type="ARBA" id="ARBA00047831"/>
    </source>
</evidence>
<organism evidence="9 10">
    <name type="scientific">Paradevosia tibetensis</name>
    <dbReference type="NCBI Taxonomy" id="1447062"/>
    <lineage>
        <taxon>Bacteria</taxon>
        <taxon>Pseudomonadati</taxon>
        <taxon>Pseudomonadota</taxon>
        <taxon>Alphaproteobacteria</taxon>
        <taxon>Hyphomicrobiales</taxon>
        <taxon>Devosiaceae</taxon>
        <taxon>Paradevosia</taxon>
    </lineage>
</organism>
<reference evidence="9 10" key="1">
    <citation type="journal article" date="2015" name="Int. J. Syst. Evol. Microbiol.">
        <title>Youhaiella tibetensis gen. nov., sp. nov., isolated from subsurface sediment.</title>
        <authorList>
            <person name="Wang Y.X."/>
            <person name="Huang F.Q."/>
            <person name="Nogi Y."/>
            <person name="Pang S.J."/>
            <person name="Wang P.K."/>
            <person name="Lv J."/>
        </authorList>
    </citation>
    <scope>NUCLEOTIDE SEQUENCE [LARGE SCALE GENOMIC DNA]</scope>
    <source>
        <strain evidence="10">fig4</strain>
    </source>
</reference>
<dbReference type="OrthoDB" id="7058480at2"/>
<evidence type="ECO:0000259" key="8">
    <source>
        <dbReference type="Pfam" id="PF18765"/>
    </source>
</evidence>
<dbReference type="Gene3D" id="3.30.460.10">
    <property type="entry name" value="Beta Polymerase, domain 2"/>
    <property type="match status" value="1"/>
</dbReference>
<dbReference type="PIRSF" id="PIRSF000819">
    <property type="entry name" value="Streptomycin_3-adenylyltransf"/>
    <property type="match status" value="1"/>
</dbReference>
<evidence type="ECO:0000256" key="6">
    <source>
        <dbReference type="ARBA" id="ARBA00048566"/>
    </source>
</evidence>
<keyword evidence="2" id="KW-0046">Antibiotic resistance</keyword>
<dbReference type="AlphaFoldDB" id="A0A5B9DK05"/>
<evidence type="ECO:0000313" key="10">
    <source>
        <dbReference type="Proteomes" id="UP000321062"/>
    </source>
</evidence>
<dbReference type="Pfam" id="PF13427">
    <property type="entry name" value="AadA_C"/>
    <property type="match status" value="1"/>
</dbReference>
<dbReference type="KEGG" id="yti:FNA67_03950"/>
<dbReference type="GO" id="GO:0046677">
    <property type="term" value="P:response to antibiotic"/>
    <property type="evidence" value="ECO:0007669"/>
    <property type="project" value="UniProtKB-KW"/>
</dbReference>
<accession>A0A5B9DK05</accession>
<evidence type="ECO:0000259" key="7">
    <source>
        <dbReference type="Pfam" id="PF13427"/>
    </source>
</evidence>
<evidence type="ECO:0000256" key="2">
    <source>
        <dbReference type="ARBA" id="ARBA00023251"/>
    </source>
</evidence>
<dbReference type="EMBL" id="CP041690">
    <property type="protein sequence ID" value="QEE19376.1"/>
    <property type="molecule type" value="Genomic_DNA"/>
</dbReference>
<dbReference type="CDD" id="cd05403">
    <property type="entry name" value="NT_KNTase_like"/>
    <property type="match status" value="1"/>
</dbReference>
<keyword evidence="10" id="KW-1185">Reference proteome</keyword>
<feature type="domain" description="Polymerase beta nucleotidyltransferase" evidence="8">
    <location>
        <begin position="19"/>
        <end position="65"/>
    </location>
</feature>
<evidence type="ECO:0000256" key="1">
    <source>
        <dbReference type="ARBA" id="ARBA00022679"/>
    </source>
</evidence>
<proteinExistence type="predicted"/>
<dbReference type="RefSeq" id="WP_147655149.1">
    <property type="nucleotide sequence ID" value="NZ_BMFM01000001.1"/>
</dbReference>
<dbReference type="InterPro" id="IPR043519">
    <property type="entry name" value="NT_sf"/>
</dbReference>
<evidence type="ECO:0000313" key="9">
    <source>
        <dbReference type="EMBL" id="QEE19376.1"/>
    </source>
</evidence>
<dbReference type="InterPro" id="IPR024172">
    <property type="entry name" value="AadA/Aad9"/>
</dbReference>
<dbReference type="GO" id="GO:0070566">
    <property type="term" value="F:adenylyltransferase activity"/>
    <property type="evidence" value="ECO:0007669"/>
    <property type="project" value="InterPro"/>
</dbReference>
<dbReference type="Proteomes" id="UP000321062">
    <property type="component" value="Chromosome"/>
</dbReference>
<evidence type="ECO:0000256" key="3">
    <source>
        <dbReference type="ARBA" id="ARBA00035126"/>
    </source>
</evidence>
<dbReference type="SUPFAM" id="SSF81301">
    <property type="entry name" value="Nucleotidyltransferase"/>
    <property type="match status" value="1"/>
</dbReference>
<dbReference type="InterPro" id="IPR041633">
    <property type="entry name" value="Polbeta"/>
</dbReference>
<comment type="catalytic activity">
    <reaction evidence="6">
        <text>streptomycin + ATP = 3''-O-adenylylstreptomycin + diphosphate</text>
        <dbReference type="Rhea" id="RHEA:20245"/>
        <dbReference type="ChEBI" id="CHEBI:30616"/>
        <dbReference type="ChEBI" id="CHEBI:33019"/>
        <dbReference type="ChEBI" id="CHEBI:58007"/>
        <dbReference type="ChEBI" id="CHEBI:58605"/>
        <dbReference type="EC" id="2.7.7.47"/>
    </reaction>
</comment>
<sequence length="252" mass="27128">MLKEAETVSSIASQIFGQDLVGVYLYGSGASGALKPLSDIDLLVVVERPMFAETRLSLAASLLRTSGRYPNLPGEPRCLELSVVLKSELAEPSYPGRCEFLYGEWLRADFERGLVPEPFLDPGVTLMLAQARLESVAIKGPELSDVLTPIPAQHVRGAMRDAIPSLVSGLQGDERNVLLTLARMWRTAATGEFVSKDAAVSWVAPLVPIEIGETLGVAAEAYLGKAVDDWSARAVEAQKASDHLEGKLLDLL</sequence>
<dbReference type="InterPro" id="IPR025184">
    <property type="entry name" value="AadA_C"/>
</dbReference>
<dbReference type="Pfam" id="PF18765">
    <property type="entry name" value="Polbeta"/>
    <property type="match status" value="1"/>
</dbReference>
<dbReference type="EC" id="2.7.7.47" evidence="3"/>
<feature type="domain" description="Adenylyltransferase AadA C-terminal" evidence="7">
    <location>
        <begin position="145"/>
        <end position="243"/>
    </location>
</feature>
<comment type="catalytic activity">
    <reaction evidence="5">
        <text>spectinomycin + ATP = 9-O-adenylylspectinomycin + diphosphate</text>
        <dbReference type="Rhea" id="RHEA:63228"/>
        <dbReference type="ChEBI" id="CHEBI:30616"/>
        <dbReference type="ChEBI" id="CHEBI:33019"/>
        <dbReference type="ChEBI" id="CHEBI:146260"/>
        <dbReference type="ChEBI" id="CHEBI:146261"/>
    </reaction>
</comment>
<protein>
    <recommendedName>
        <fullName evidence="4">Aminoglycoside (3'') (9) adenylyltransferase</fullName>
        <ecNumber evidence="3">2.7.7.47</ecNumber>
    </recommendedName>
</protein>
<keyword evidence="1" id="KW-0808">Transferase</keyword>
<name>A0A5B9DK05_9HYPH</name>
<dbReference type="GO" id="GO:0009012">
    <property type="term" value="F:aminoglycoside 3''-adenylyltransferase activity"/>
    <property type="evidence" value="ECO:0007669"/>
    <property type="project" value="UniProtKB-EC"/>
</dbReference>
<gene>
    <name evidence="9" type="ORF">FNA67_03950</name>
</gene>
<evidence type="ECO:0000256" key="4">
    <source>
        <dbReference type="ARBA" id="ARBA00035252"/>
    </source>
</evidence>